<dbReference type="InterPro" id="IPR005135">
    <property type="entry name" value="Endo/exonuclease/phosphatase"/>
</dbReference>
<proteinExistence type="predicted"/>
<dbReference type="Proteomes" id="UP000325211">
    <property type="component" value="Chromosome"/>
</dbReference>
<gene>
    <name evidence="3" type="ORF">DEJ50_13690</name>
</gene>
<dbReference type="EMBL" id="CP029190">
    <property type="protein sequence ID" value="QES48722.1"/>
    <property type="molecule type" value="Genomic_DNA"/>
</dbReference>
<evidence type="ECO:0000256" key="1">
    <source>
        <dbReference type="SAM" id="Phobius"/>
    </source>
</evidence>
<feature type="domain" description="Endonuclease/exonuclease/phosphatase" evidence="2">
    <location>
        <begin position="116"/>
        <end position="321"/>
    </location>
</feature>
<dbReference type="Gene3D" id="3.60.10.10">
    <property type="entry name" value="Endonuclease/exonuclease/phosphatase"/>
    <property type="match status" value="1"/>
</dbReference>
<dbReference type="AlphaFoldDB" id="A0A5P2D0R8"/>
<evidence type="ECO:0000313" key="4">
    <source>
        <dbReference type="Proteomes" id="UP000325211"/>
    </source>
</evidence>
<dbReference type="InterPro" id="IPR036691">
    <property type="entry name" value="Endo/exonu/phosph_ase_sf"/>
</dbReference>
<dbReference type="OrthoDB" id="4316587at2"/>
<feature type="transmembrane region" description="Helical" evidence="1">
    <location>
        <begin position="75"/>
        <end position="94"/>
    </location>
</feature>
<evidence type="ECO:0000259" key="2">
    <source>
        <dbReference type="Pfam" id="PF03372"/>
    </source>
</evidence>
<reference evidence="3 4" key="1">
    <citation type="submission" date="2018-05" db="EMBL/GenBank/DDBJ databases">
        <title>Streptomyces venezuelae.</title>
        <authorList>
            <person name="Kim W."/>
            <person name="Lee N."/>
            <person name="Cho B.-K."/>
        </authorList>
    </citation>
    <scope>NUCLEOTIDE SEQUENCE [LARGE SCALE GENOMIC DNA]</scope>
    <source>
        <strain evidence="3 4">ATCC 21782</strain>
    </source>
</reference>
<name>A0A5P2D0R8_STRVZ</name>
<keyword evidence="1" id="KW-1133">Transmembrane helix</keyword>
<accession>A0A5P2D0R8</accession>
<organism evidence="3 4">
    <name type="scientific">Streptomyces venezuelae</name>
    <dbReference type="NCBI Taxonomy" id="54571"/>
    <lineage>
        <taxon>Bacteria</taxon>
        <taxon>Bacillati</taxon>
        <taxon>Actinomycetota</taxon>
        <taxon>Actinomycetes</taxon>
        <taxon>Kitasatosporales</taxon>
        <taxon>Streptomycetaceae</taxon>
        <taxon>Streptomyces</taxon>
    </lineage>
</organism>
<dbReference type="GO" id="GO:0003824">
    <property type="term" value="F:catalytic activity"/>
    <property type="evidence" value="ECO:0007669"/>
    <property type="project" value="InterPro"/>
</dbReference>
<protein>
    <recommendedName>
        <fullName evidence="2">Endonuclease/exonuclease/phosphatase domain-containing protein</fullName>
    </recommendedName>
</protein>
<sequence length="330" mass="34404">MCGVPTRVNENGWRGRVIAGTAVGTALLMLFHDRVPNRIGNLGSLVQTFLPWTGVLVAVLAVVVLACARGSRAALVGVLVPALVWVSLFGPGFLDRAADAADASGAADAVGDLTVVTHNVDDANPDPAGTARALVASGAQIIALEELVQPATGTYERALAATHPHHQVHGTVGLWSTYPIRDTRPVPIMPWTRALRSTVDTPKGPLTVYVAHLASVRIRPESGFSTARRNAAAARLAAELAADPESAPPGRTLLVGDFNGTTDDRALAPLFSGFRPAQREAGAGLGFSWPAAFPVARIDHILVRGVEPVAAWSLPATASDHVPVAATLRL</sequence>
<evidence type="ECO:0000313" key="3">
    <source>
        <dbReference type="EMBL" id="QES48722.1"/>
    </source>
</evidence>
<keyword evidence="1" id="KW-0472">Membrane</keyword>
<feature type="transmembrane region" description="Helical" evidence="1">
    <location>
        <begin position="49"/>
        <end position="68"/>
    </location>
</feature>
<keyword evidence="1" id="KW-0812">Transmembrane</keyword>
<dbReference type="Pfam" id="PF03372">
    <property type="entry name" value="Exo_endo_phos"/>
    <property type="match status" value="1"/>
</dbReference>
<dbReference type="SUPFAM" id="SSF56219">
    <property type="entry name" value="DNase I-like"/>
    <property type="match status" value="1"/>
</dbReference>